<sequence>MGLPQQAETVSKLIAAGMTILGTSGETAVTIRNVAAAAGLSAPTVQRHFPAKEDLLLALHDAALERDAARLAQLGTVLPALGPRGMEGAQAIACALIADSCGANASDTLARVAALASIARRDGARSMARRWASRRQAVLAQALAGTVAAPRRDARFLLEYLTGVELLSLGCRRHPMIPILNAELVEHGFRVAIGQSRAQCPAWFRYCASQVLRERHQENQASQGGRTAHARDVILAASARILAEHGPAELTHRAVAKEAQIAPSLVSYHFRSKNDLLYGAYRYIHDRFATAPVPATTSPTRATLNVVIDTGAGAKPAYVASLETIIAAAYDSELADFAWRTRMTRGVYYLHPEWSDQDELNATDFSVHAFSVWTVGATLLAQACWTGKRREQCLHSRFAEAEQRFSTGRL</sequence>
<evidence type="ECO:0000256" key="1">
    <source>
        <dbReference type="ARBA" id="ARBA00023015"/>
    </source>
</evidence>
<dbReference type="SUPFAM" id="SSF46689">
    <property type="entry name" value="Homeodomain-like"/>
    <property type="match status" value="2"/>
</dbReference>
<dbReference type="Pfam" id="PF00440">
    <property type="entry name" value="TetR_N"/>
    <property type="match status" value="2"/>
</dbReference>
<dbReference type="PROSITE" id="PS50977">
    <property type="entry name" value="HTH_TETR_2"/>
    <property type="match status" value="2"/>
</dbReference>
<dbReference type="Gene3D" id="1.10.357.10">
    <property type="entry name" value="Tetracycline Repressor, domain 2"/>
    <property type="match status" value="2"/>
</dbReference>
<keyword evidence="7" id="KW-1185">Reference proteome</keyword>
<dbReference type="AlphaFoldDB" id="A0A4P7D771"/>
<dbReference type="InterPro" id="IPR050109">
    <property type="entry name" value="HTH-type_TetR-like_transc_reg"/>
</dbReference>
<feature type="domain" description="HTH tetR-type" evidence="5">
    <location>
        <begin position="228"/>
        <end position="288"/>
    </location>
</feature>
<dbReference type="InterPro" id="IPR009057">
    <property type="entry name" value="Homeodomain-like_sf"/>
</dbReference>
<dbReference type="PRINTS" id="PR00455">
    <property type="entry name" value="HTHTETR"/>
</dbReference>
<evidence type="ECO:0000313" key="7">
    <source>
        <dbReference type="Proteomes" id="UP000295727"/>
    </source>
</evidence>
<name>A0A4P7D771_9BURK</name>
<dbReference type="GO" id="GO:0003700">
    <property type="term" value="F:DNA-binding transcription factor activity"/>
    <property type="evidence" value="ECO:0007669"/>
    <property type="project" value="TreeGrafter"/>
</dbReference>
<keyword evidence="2 4" id="KW-0238">DNA-binding</keyword>
<dbReference type="Proteomes" id="UP000295727">
    <property type="component" value="Chromosome 4"/>
</dbReference>
<protein>
    <submittedName>
        <fullName evidence="6">TetR/AcrR family transcriptional regulator</fullName>
    </submittedName>
</protein>
<keyword evidence="3" id="KW-0804">Transcription</keyword>
<feature type="DNA-binding region" description="H-T-H motif" evidence="4">
    <location>
        <begin position="251"/>
        <end position="270"/>
    </location>
</feature>
<feature type="domain" description="HTH tetR-type" evidence="5">
    <location>
        <begin position="7"/>
        <end position="67"/>
    </location>
</feature>
<dbReference type="PANTHER" id="PTHR30055">
    <property type="entry name" value="HTH-TYPE TRANSCRIPTIONAL REGULATOR RUTR"/>
    <property type="match status" value="1"/>
</dbReference>
<accession>A0A4P7D771</accession>
<dbReference type="OrthoDB" id="2356263at2"/>
<organism evidence="6 7">
    <name type="scientific">Paraburkholderia pallida</name>
    <dbReference type="NCBI Taxonomy" id="2547399"/>
    <lineage>
        <taxon>Bacteria</taxon>
        <taxon>Pseudomonadati</taxon>
        <taxon>Pseudomonadota</taxon>
        <taxon>Betaproteobacteria</taxon>
        <taxon>Burkholderiales</taxon>
        <taxon>Burkholderiaceae</taxon>
        <taxon>Paraburkholderia</taxon>
    </lineage>
</organism>
<evidence type="ECO:0000259" key="5">
    <source>
        <dbReference type="PROSITE" id="PS50977"/>
    </source>
</evidence>
<dbReference type="GO" id="GO:0000976">
    <property type="term" value="F:transcription cis-regulatory region binding"/>
    <property type="evidence" value="ECO:0007669"/>
    <property type="project" value="TreeGrafter"/>
</dbReference>
<dbReference type="PANTHER" id="PTHR30055:SF234">
    <property type="entry name" value="HTH-TYPE TRANSCRIPTIONAL REGULATOR BETI"/>
    <property type="match status" value="1"/>
</dbReference>
<evidence type="ECO:0000256" key="2">
    <source>
        <dbReference type="ARBA" id="ARBA00023125"/>
    </source>
</evidence>
<gene>
    <name evidence="6" type="ORF">E1956_36760</name>
</gene>
<dbReference type="InterPro" id="IPR001647">
    <property type="entry name" value="HTH_TetR"/>
</dbReference>
<evidence type="ECO:0000313" key="6">
    <source>
        <dbReference type="EMBL" id="QBR02765.1"/>
    </source>
</evidence>
<evidence type="ECO:0000256" key="3">
    <source>
        <dbReference type="ARBA" id="ARBA00023163"/>
    </source>
</evidence>
<dbReference type="EMBL" id="CP038151">
    <property type="protein sequence ID" value="QBR02765.1"/>
    <property type="molecule type" value="Genomic_DNA"/>
</dbReference>
<feature type="DNA-binding region" description="H-T-H motif" evidence="4">
    <location>
        <begin position="30"/>
        <end position="49"/>
    </location>
</feature>
<proteinExistence type="predicted"/>
<dbReference type="RefSeq" id="WP_134758284.1">
    <property type="nucleotide sequence ID" value="NZ_CP038151.1"/>
</dbReference>
<keyword evidence="1" id="KW-0805">Transcription regulation</keyword>
<evidence type="ECO:0000256" key="4">
    <source>
        <dbReference type="PROSITE-ProRule" id="PRU00335"/>
    </source>
</evidence>
<reference evidence="6 7" key="1">
    <citation type="submission" date="2019-03" db="EMBL/GenBank/DDBJ databases">
        <title>Paraburkholderia sp. 7MH5, isolated from subtropical forest soil.</title>
        <authorList>
            <person name="Gao Z.-H."/>
            <person name="Qiu L.-H."/>
        </authorList>
    </citation>
    <scope>NUCLEOTIDE SEQUENCE [LARGE SCALE GENOMIC DNA]</scope>
    <source>
        <strain evidence="6 7">7MH5</strain>
    </source>
</reference>
<dbReference type="KEGG" id="ppai:E1956_36760"/>